<reference evidence="1 2" key="8">
    <citation type="journal article" date="2010" name="J. Virol.">
        <title>Microarray analysis of Paramecium bursaria chlorella virus 1 transcription.</title>
        <authorList>
            <person name="Yanai-Balser G.M."/>
            <person name="Duncan G.A."/>
            <person name="Eudy J.D."/>
            <person name="Wang D."/>
            <person name="Li X."/>
            <person name="Agarkova I.V."/>
            <person name="Dunigan D.D."/>
            <person name="Van Etten J.L."/>
        </authorList>
    </citation>
    <scope>NUCLEOTIDE SEQUENCE [LARGE SCALE GENOMIC DNA]</scope>
</reference>
<evidence type="ECO:0000313" key="2">
    <source>
        <dbReference type="Proteomes" id="UP000000862"/>
    </source>
</evidence>
<dbReference type="KEGG" id="vg:917792"/>
<dbReference type="EMBL" id="JF411744">
    <property type="protein sequence ID" value="AAC96739.2"/>
    <property type="molecule type" value="Genomic_DNA"/>
</dbReference>
<reference evidence="1 2" key="3">
    <citation type="journal article" date="1996" name="Virology">
        <title>Analysis of 94 kb of the chlorella virus PBCV-1 330-kb genome: map positions 88 to 182.</title>
        <authorList>
            <person name="Lu Z."/>
            <person name="Li Y."/>
            <person name="Que Q."/>
            <person name="Kutish G.F."/>
            <person name="Rock D.L."/>
            <person name="Van Etten J.L."/>
        </authorList>
    </citation>
    <scope>NUCLEOTIDE SEQUENCE [LARGE SCALE GENOMIC DNA]</scope>
</reference>
<keyword evidence="2" id="KW-1185">Reference proteome</keyword>
<protein>
    <submittedName>
        <fullName evidence="1">Uncharacterized protein</fullName>
    </submittedName>
</protein>
<dbReference type="RefSeq" id="NP_048728.2">
    <property type="nucleotide sequence ID" value="NC_000852.5"/>
</dbReference>
<gene>
    <name evidence="1" type="primary">a371R</name>
</gene>
<reference evidence="1 2" key="1">
    <citation type="journal article" date="1995" name="Virology">
        <title>Analysis of 45 kb of DNA located at the left end of the chlorella virus PBCV-1 genome.</title>
        <authorList>
            <person name="Lu Z."/>
            <person name="Li Y."/>
            <person name="Zhang Y."/>
            <person name="Kutish G.F."/>
            <person name="Rock D.L."/>
            <person name="Van Etten J.L."/>
        </authorList>
    </citation>
    <scope>NUCLEOTIDE SEQUENCE [LARGE SCALE GENOMIC DNA]</scope>
</reference>
<organismHost>
    <name type="scientific">Chlorella</name>
    <dbReference type="NCBI Taxonomy" id="3071"/>
</organismHost>
<reference evidence="1 2" key="6">
    <citation type="journal article" date="1999" name="Virology">
        <title>Chlorella virus PBCV-1 encodes a functional homospermidine synthase.</title>
        <authorList>
            <person name="Kaiser A."/>
            <person name="Vollmert M."/>
            <person name="Tholl D."/>
            <person name="Graves M.V."/>
            <person name="Gurnon J.R."/>
            <person name="Xing W."/>
            <person name="Lisec A.D."/>
            <person name="Nickerson K.W."/>
            <person name="Van Etten J.L."/>
        </authorList>
    </citation>
    <scope>NUCLEOTIDE SEQUENCE [LARGE SCALE GENOMIC DNA]</scope>
</reference>
<reference evidence="1 2" key="5">
    <citation type="journal article" date="1997" name="Virology">
        <title>Analysis of 74 kb of DNA located at the right end of the 330-kb chlorella virus PBCV-1 genome.</title>
        <authorList>
            <person name="Li Y."/>
            <person name="Lu Z."/>
            <person name="Sun L."/>
            <person name="Ropp S."/>
            <person name="Kutish G.F."/>
            <person name="Rock D.L."/>
            <person name="Van Etten J.L."/>
        </authorList>
    </citation>
    <scope>NUCLEOTIDE SEQUENCE [LARGE SCALE GENOMIC DNA]</scope>
</reference>
<accession>Q98423</accession>
<dbReference type="Proteomes" id="UP000000862">
    <property type="component" value="Segment"/>
</dbReference>
<sequence>MHHFSCFRLPIERASFHPIGINVFYKSIKNFVHEIRVHEIVIKLSTFGNRLIDKHSDIVQSL</sequence>
<reference evidence="1 2" key="2">
    <citation type="journal article" date="1995" name="Virology">
        <title>Analysis of 43 kb of the Chlorella virus PBCV-1 330-kb genome: map positions 45 to 88.</title>
        <authorList>
            <person name="Li Y."/>
            <person name="Lu Z."/>
            <person name="Burbank D.E."/>
            <person name="Kutish G.F."/>
            <person name="Rock D.L."/>
            <person name="Van Etten J.L."/>
        </authorList>
    </citation>
    <scope>NUCLEOTIDE SEQUENCE [LARGE SCALE GENOMIC DNA]</scope>
</reference>
<evidence type="ECO:0000313" key="1">
    <source>
        <dbReference type="EMBL" id="AAC96739.2"/>
    </source>
</evidence>
<proteinExistence type="predicted"/>
<dbReference type="GeneID" id="917792"/>
<organism evidence="1 2">
    <name type="scientific">Paramecium bursaria Chlorella virus 1</name>
    <name type="common">PBCV-1</name>
    <dbReference type="NCBI Taxonomy" id="10506"/>
    <lineage>
        <taxon>Viruses</taxon>
        <taxon>Varidnaviria</taxon>
        <taxon>Bamfordvirae</taxon>
        <taxon>Nucleocytoviricota</taxon>
        <taxon>Megaviricetes</taxon>
        <taxon>Algavirales</taxon>
        <taxon>Phycodnaviridae</taxon>
        <taxon>Chlorovirus</taxon>
        <taxon>Chlorovirus vanettense</taxon>
    </lineage>
</organism>
<reference evidence="1 2" key="4">
    <citation type="journal article" date="1996" name="Virology">
        <title>Analysis of 76 kb of the chlorella virus PBCV-1 330-kb genome: map positions 182 to 258.</title>
        <authorList>
            <person name="Kutish G.F."/>
            <person name="Li Y."/>
            <person name="Lu Z."/>
            <person name="Furuta M."/>
            <person name="Rock D.L."/>
            <person name="Van Etten J.L."/>
        </authorList>
    </citation>
    <scope>NUCLEOTIDE SEQUENCE [LARGE SCALE GENOMIC DNA]</scope>
</reference>
<name>Q98423_PBCV1</name>
<reference evidence="1 2" key="7">
    <citation type="journal article" date="2000" name="Virology">
        <title>Characterization of a beta-1,3-glucanase encoded by chlorella virus PBCV-1.</title>
        <authorList>
            <person name="Sun L."/>
            <person name="Gurnon J.R."/>
            <person name="Adams B.J."/>
            <person name="Graves M.V."/>
            <person name="Van Etten J.L."/>
        </authorList>
    </citation>
    <scope>NUCLEOTIDE SEQUENCE [LARGE SCALE GENOMIC DNA]</scope>
</reference>